<evidence type="ECO:0000313" key="10">
    <source>
        <dbReference type="Proteomes" id="UP001642484"/>
    </source>
</evidence>
<dbReference type="Gene3D" id="1.10.238.10">
    <property type="entry name" value="EF-hand"/>
    <property type="match status" value="1"/>
</dbReference>
<feature type="transmembrane region" description="Helical" evidence="6">
    <location>
        <begin position="1566"/>
        <end position="1585"/>
    </location>
</feature>
<feature type="domain" description="C2" evidence="7">
    <location>
        <begin position="444"/>
        <end position="577"/>
    </location>
</feature>
<dbReference type="Gene3D" id="1.20.120.350">
    <property type="entry name" value="Voltage-gated potassium channels. Chain C"/>
    <property type="match status" value="2"/>
</dbReference>
<dbReference type="CDD" id="cd00030">
    <property type="entry name" value="C2"/>
    <property type="match status" value="3"/>
</dbReference>
<dbReference type="InterPro" id="IPR045050">
    <property type="entry name" value="Synaptotagmin_plant"/>
</dbReference>
<dbReference type="Gene3D" id="2.60.40.150">
    <property type="entry name" value="C2 domain"/>
    <property type="match status" value="3"/>
</dbReference>
<reference evidence="9 10" key="1">
    <citation type="submission" date="2024-02" db="EMBL/GenBank/DDBJ databases">
        <authorList>
            <person name="Chen Y."/>
            <person name="Shah S."/>
            <person name="Dougan E. K."/>
            <person name="Thang M."/>
            <person name="Chan C."/>
        </authorList>
    </citation>
    <scope>NUCLEOTIDE SEQUENCE [LARGE SCALE GENOMIC DNA]</scope>
</reference>
<comment type="subcellular location">
    <subcellularLocation>
        <location evidence="1">Membrane</location>
        <topology evidence="1">Multi-pass membrane protein</topology>
    </subcellularLocation>
</comment>
<feature type="domain" description="C2" evidence="7">
    <location>
        <begin position="1141"/>
        <end position="1267"/>
    </location>
</feature>
<dbReference type="Pfam" id="PF00520">
    <property type="entry name" value="Ion_trans"/>
    <property type="match status" value="2"/>
</dbReference>
<dbReference type="InterPro" id="IPR002048">
    <property type="entry name" value="EF_hand_dom"/>
</dbReference>
<dbReference type="InterPro" id="IPR035892">
    <property type="entry name" value="C2_domain_sf"/>
</dbReference>
<evidence type="ECO:0000256" key="1">
    <source>
        <dbReference type="ARBA" id="ARBA00004141"/>
    </source>
</evidence>
<keyword evidence="3 6" id="KW-1133">Transmembrane helix</keyword>
<feature type="region of interest" description="Disordered" evidence="5">
    <location>
        <begin position="1"/>
        <end position="55"/>
    </location>
</feature>
<dbReference type="SUPFAM" id="SSF49562">
    <property type="entry name" value="C2 domain (Calcium/lipid-binding domain, CaLB)"/>
    <property type="match status" value="3"/>
</dbReference>
<keyword evidence="2 6" id="KW-0812">Transmembrane</keyword>
<dbReference type="EMBL" id="CAXAMN010002425">
    <property type="protein sequence ID" value="CAK8999540.1"/>
    <property type="molecule type" value="Genomic_DNA"/>
</dbReference>
<feature type="compositionally biased region" description="Low complexity" evidence="5">
    <location>
        <begin position="1908"/>
        <end position="1919"/>
    </location>
</feature>
<protein>
    <recommendedName>
        <fullName evidence="11">Calmodulin</fullName>
    </recommendedName>
</protein>
<dbReference type="SMART" id="SM00239">
    <property type="entry name" value="C2"/>
    <property type="match status" value="4"/>
</dbReference>
<name>A0ABP0IAE0_9DINO</name>
<feature type="region of interest" description="Disordered" evidence="5">
    <location>
        <begin position="865"/>
        <end position="884"/>
    </location>
</feature>
<keyword evidence="4 6" id="KW-0472">Membrane</keyword>
<dbReference type="InterPro" id="IPR000008">
    <property type="entry name" value="C2_dom"/>
</dbReference>
<feature type="transmembrane region" description="Helical" evidence="6">
    <location>
        <begin position="1642"/>
        <end position="1663"/>
    </location>
</feature>
<dbReference type="PROSITE" id="PS50004">
    <property type="entry name" value="C2"/>
    <property type="match status" value="3"/>
</dbReference>
<comment type="caution">
    <text evidence="9">The sequence shown here is derived from an EMBL/GenBank/DDBJ whole genome shotgun (WGS) entry which is preliminary data.</text>
</comment>
<evidence type="ECO:0000256" key="5">
    <source>
        <dbReference type="SAM" id="MobiDB-lite"/>
    </source>
</evidence>
<dbReference type="InterPro" id="IPR027359">
    <property type="entry name" value="Volt_channel_dom_sf"/>
</dbReference>
<evidence type="ECO:0000256" key="6">
    <source>
        <dbReference type="SAM" id="Phobius"/>
    </source>
</evidence>
<evidence type="ECO:0000259" key="8">
    <source>
        <dbReference type="PROSITE" id="PS50222"/>
    </source>
</evidence>
<dbReference type="Pfam" id="PF00168">
    <property type="entry name" value="C2"/>
    <property type="match status" value="4"/>
</dbReference>
<keyword evidence="10" id="KW-1185">Reference proteome</keyword>
<evidence type="ECO:0008006" key="11">
    <source>
        <dbReference type="Google" id="ProtNLM"/>
    </source>
</evidence>
<accession>A0ABP0IAE0</accession>
<dbReference type="Proteomes" id="UP001642484">
    <property type="component" value="Unassembled WGS sequence"/>
</dbReference>
<sequence length="2018" mass="226110">SLPGSGGRTPSAVTPTSSRSNFAWEDEKQSGTLFQVEDDAEQPLLPHSLPEDWNDESKVTVHRGPLGFVEGGSLQSTVPATVVRHAAPPYSYVASPPRVVNTVSTVNPLVSAASFHSTASSFQGRVGGVTYTASPPSYANGTSAPLVTVPPSLPQLPGAAKVVTRSLPTVMSPTSQVTSAPSHVPASGPMVTGLNGLNGNKHWFTVATEKVWPAASRHICKYLLNNFDDGHFSEQKLDEMSKTMSSMPPRVPLTAEWINFILKQVWEVVQPSVSKAVKEMLKPKLHNALSMVAPIDIDPCLLGDEPPQMDEIELLPDQGLGNWMDLKIHFFWHSEPDITVSCKLGSVALPKLKVGFTMYLGLQGEADEPPFFNAAVLYMGNGFMHARDVLGTVQERQDPYIGMTFGDAWAGFSVSFVEDAVVSALNSVIVPKLVLPQRMVVHASHGIVPFDLLMPKPRGCLQITVKGVTGLVGTEWKLQSLLTGSRSNDPYVMVDLAGELSNTNRTLRTPTCYNELNPTWDDQNSFFFVIDSVRLQHFNFRVFDDGLLQMFREQQIGMASQEDLMARRLGLSVMELFGISGMDFFDREQQVDQTCSLDMMWPGKEEHEELRNAQANVHLSLHWRPIVYSHPSMLPSEIFMEDDEPEPVWPHFVLRVCFRTLEMRKFSGKQTDQFFIKATVMPGFDYAGSHHDEPKDGVSEVVSKKVYPQHQQNEDRAEMVSRMTGGRMGRACRVATFDQAFRFMVRDPRATKIHLSFNSVADFDKTDVHELGEMTLDVNSLLREKDLARDIKDEELDNWEGGEVPARFSGHVQLFQLHNVNNKQAVAQTKAQQASMNKEIALREAQQLVQKASALRAEADALERQARAKDSERNKRHKGERNSLKVRITSARGLRAADFTLTRWGTSDPYCSCELAGKAKSGFKTNVVEKTLEPYWDYEGTVNKYKSGMPLKFSVYDRDFSYKDDLLGSVTVSAAQFHPNGFVGELKLVDPQAAAGQEAFLQVEIADIHGEFPADEKEGSGSALKVKIVAARGFQDDSKGLFGKTTACLFSTCEIMGKARSSMRTQAIEHTGQPEWNYERHMRSFKSGDVLLFKVVQEQSGKDYPLMMKQMKAEDFYPNGFAGVLEMDPVGSWSGASDLKPQLEVLISNSEGKYPKMMLPDSKLEVRILSARDLKASDVYLLQQSSSDPYCKCEVVGKPLSRFRTKTVDQNLFPVWNHQSRLRGYEQGDSIKFTIFDEDYVSQDDELGYAVLKSEDFHAEGFYGELRLQGTDVESYIKVQISTCEGEFLNGVKSDEDKAVIFINTLWLLAQAAFPWFREQSFWIDTAFLAVYVVETVLRIGHWKLQFFSHPDEAGWNWFDLIIVLSGLLEEMESIEHKEKGGHAGKELMALRVFKPLRLLARLARFMRVIRLCRVLLTADFSWVESPSFQSTAGVVIILNAIIMGLETDLESPIFEWTEQFMLGFFVLECTLRIRHRGWDFFMSPEDRGWNIVDFTIVASGVVDDWILKAWSFITQQQQQSGGLSKLMTLARLLRLMRILRLVRVVRAIRPLYMLAIGVVRAMQSMFWVLVLTFVALYALAILTTRAIGRGELLSLDADIPEETRLMFNTIADSMFALFAFMNSQQWHKVAPLLNLMPWTKLIFVVFTIYSSWALLSVMTGVVSDHIQYVREVQEQEDEVAQDVRHSNLVRSLSQIFAAADPDGSGKLRRSVYLEILNSPFQVKRLQQTVKLHLEDIKHLFDLLDLDGAGTVDFDEFCESLDWISKPVTGRRLLKVDLGVKLRSSKVQQGVVDAKKDFQSLDTQVYQDVFPPPKKSKRLSYCRRFDRQHKVLLARFDEYQSVDLGGPSLGYRARFRSNKSLSNISRASSTWSSFSDKATPIDENSMSLGKPLGPGPAVDSTIHHVRSMESMSGETSSEDSVQRSEPRRSLEEESKPKIAALSKSRSFSFEGGQTQGKSDPKVVARLFAGSFTVPKAGSVTTAPLKEADDVPDLGTSASTRPAQQLRKSLSWGSTEEVG</sequence>
<dbReference type="SUPFAM" id="SSF47473">
    <property type="entry name" value="EF-hand"/>
    <property type="match status" value="1"/>
</dbReference>
<feature type="compositionally biased region" description="Polar residues" evidence="5">
    <location>
        <begin position="1943"/>
        <end position="1957"/>
    </location>
</feature>
<dbReference type="PANTHER" id="PTHR10774">
    <property type="entry name" value="EXTENDED SYNAPTOTAGMIN-RELATED"/>
    <property type="match status" value="1"/>
</dbReference>
<dbReference type="Pfam" id="PF13499">
    <property type="entry name" value="EF-hand_7"/>
    <property type="match status" value="1"/>
</dbReference>
<feature type="domain" description="EF-hand" evidence="8">
    <location>
        <begin position="1732"/>
        <end position="1767"/>
    </location>
</feature>
<evidence type="ECO:0000256" key="4">
    <source>
        <dbReference type="ARBA" id="ARBA00023136"/>
    </source>
</evidence>
<evidence type="ECO:0000256" key="2">
    <source>
        <dbReference type="ARBA" id="ARBA00022692"/>
    </source>
</evidence>
<evidence type="ECO:0000259" key="7">
    <source>
        <dbReference type="PROSITE" id="PS50004"/>
    </source>
</evidence>
<evidence type="ECO:0000256" key="3">
    <source>
        <dbReference type="ARBA" id="ARBA00022989"/>
    </source>
</evidence>
<feature type="compositionally biased region" description="Polar residues" evidence="5">
    <location>
        <begin position="1995"/>
        <end position="2018"/>
    </location>
</feature>
<feature type="region of interest" description="Disordered" evidence="5">
    <location>
        <begin position="1975"/>
        <end position="2018"/>
    </location>
</feature>
<organism evidence="9 10">
    <name type="scientific">Durusdinium trenchii</name>
    <dbReference type="NCBI Taxonomy" id="1381693"/>
    <lineage>
        <taxon>Eukaryota</taxon>
        <taxon>Sar</taxon>
        <taxon>Alveolata</taxon>
        <taxon>Dinophyceae</taxon>
        <taxon>Suessiales</taxon>
        <taxon>Symbiodiniaceae</taxon>
        <taxon>Durusdinium</taxon>
    </lineage>
</organism>
<feature type="transmembrane region" description="Helical" evidence="6">
    <location>
        <begin position="1542"/>
        <end position="1560"/>
    </location>
</feature>
<feature type="non-terminal residue" evidence="9">
    <location>
        <position position="1"/>
    </location>
</feature>
<feature type="domain" description="C2" evidence="7">
    <location>
        <begin position="864"/>
        <end position="987"/>
    </location>
</feature>
<feature type="transmembrane region" description="Helical" evidence="6">
    <location>
        <begin position="1606"/>
        <end position="1622"/>
    </location>
</feature>
<feature type="compositionally biased region" description="Polar residues" evidence="5">
    <location>
        <begin position="11"/>
        <end position="21"/>
    </location>
</feature>
<evidence type="ECO:0000313" key="9">
    <source>
        <dbReference type="EMBL" id="CAK8999540.1"/>
    </source>
</evidence>
<dbReference type="PANTHER" id="PTHR10774:SF190">
    <property type="entry name" value="C2 CALCIUM_LIPID-BINDING ENDONUCLEASE_EXONUCLEASE_PHOSPHATASE-RELATED"/>
    <property type="match status" value="1"/>
</dbReference>
<feature type="region of interest" description="Disordered" evidence="5">
    <location>
        <begin position="1908"/>
        <end position="1960"/>
    </location>
</feature>
<feature type="compositionally biased region" description="Basic and acidic residues" evidence="5">
    <location>
        <begin position="1920"/>
        <end position="1936"/>
    </location>
</feature>
<dbReference type="Gene3D" id="1.10.287.70">
    <property type="match status" value="1"/>
</dbReference>
<dbReference type="InterPro" id="IPR011992">
    <property type="entry name" value="EF-hand-dom_pair"/>
</dbReference>
<dbReference type="PROSITE" id="PS50222">
    <property type="entry name" value="EF_HAND_2"/>
    <property type="match status" value="1"/>
</dbReference>
<gene>
    <name evidence="9" type="ORF">CCMP2556_LOCUS5694</name>
</gene>
<proteinExistence type="predicted"/>
<dbReference type="SUPFAM" id="SSF81324">
    <property type="entry name" value="Voltage-gated potassium channels"/>
    <property type="match status" value="2"/>
</dbReference>
<dbReference type="InterPro" id="IPR005821">
    <property type="entry name" value="Ion_trans_dom"/>
</dbReference>